<reference evidence="1" key="1">
    <citation type="submission" date="2023-03" db="EMBL/GenBank/DDBJ databases">
        <title>DFI Biobank Strains.</title>
        <authorList>
            <person name="Mostad J."/>
            <person name="Paddock L."/>
            <person name="Medina S."/>
            <person name="Waligurski E."/>
            <person name="Barat B."/>
            <person name="Smith R."/>
            <person name="Burgo V."/>
            <person name="Metcalfe C."/>
            <person name="Woodson C."/>
            <person name="Sundararajan A."/>
            <person name="Ramaswamy R."/>
            <person name="Lin H."/>
            <person name="Pamer E.G."/>
        </authorList>
    </citation>
    <scope>NUCLEOTIDE SEQUENCE</scope>
    <source>
        <strain evidence="1">DFI.9.5</strain>
    </source>
</reference>
<feature type="non-terminal residue" evidence="1">
    <location>
        <position position="104"/>
    </location>
</feature>
<evidence type="ECO:0000313" key="2">
    <source>
        <dbReference type="Proteomes" id="UP001221924"/>
    </source>
</evidence>
<organism evidence="1 2">
    <name type="scientific">Bacteroides cellulosilyticus</name>
    <dbReference type="NCBI Taxonomy" id="246787"/>
    <lineage>
        <taxon>Bacteria</taxon>
        <taxon>Pseudomonadati</taxon>
        <taxon>Bacteroidota</taxon>
        <taxon>Bacteroidia</taxon>
        <taxon>Bacteroidales</taxon>
        <taxon>Bacteroidaceae</taxon>
        <taxon>Bacteroides</taxon>
    </lineage>
</organism>
<dbReference type="RefSeq" id="WP_275202968.1">
    <property type="nucleotide sequence ID" value="NZ_JARFID010000442.1"/>
</dbReference>
<accession>A0AAW6M989</accession>
<feature type="non-terminal residue" evidence="1">
    <location>
        <position position="1"/>
    </location>
</feature>
<comment type="caution">
    <text evidence="1">The sequence shown here is derived from an EMBL/GenBank/DDBJ whole genome shotgun (WGS) entry which is preliminary data.</text>
</comment>
<sequence>TFGEAAGGKPCGSVDGEGNAEYLTAVIRELLRSVRFVDGLTGEGWQIWIDQLTGLTNLTVDKITARQSLVALVLLIQQIRSVCGQIVVSAANGKIKDVVKQGDN</sequence>
<evidence type="ECO:0000313" key="1">
    <source>
        <dbReference type="EMBL" id="MDE8697916.1"/>
    </source>
</evidence>
<dbReference type="AlphaFoldDB" id="A0AAW6M989"/>
<dbReference type="EMBL" id="JARFID010000442">
    <property type="protein sequence ID" value="MDE8697916.1"/>
    <property type="molecule type" value="Genomic_DNA"/>
</dbReference>
<gene>
    <name evidence="1" type="ORF">PZH42_28155</name>
</gene>
<dbReference type="Proteomes" id="UP001221924">
    <property type="component" value="Unassembled WGS sequence"/>
</dbReference>
<name>A0AAW6M989_9BACE</name>
<proteinExistence type="predicted"/>
<protein>
    <submittedName>
        <fullName evidence="1">Uncharacterized protein</fullName>
    </submittedName>
</protein>